<feature type="compositionally biased region" description="Basic residues" evidence="1">
    <location>
        <begin position="9"/>
        <end position="18"/>
    </location>
</feature>
<protein>
    <submittedName>
        <fullName evidence="2">SFRICE_005845</fullName>
    </submittedName>
</protein>
<name>A0A2H1W1L4_SPOFR</name>
<organism evidence="2">
    <name type="scientific">Spodoptera frugiperda</name>
    <name type="common">Fall armyworm</name>
    <dbReference type="NCBI Taxonomy" id="7108"/>
    <lineage>
        <taxon>Eukaryota</taxon>
        <taxon>Metazoa</taxon>
        <taxon>Ecdysozoa</taxon>
        <taxon>Arthropoda</taxon>
        <taxon>Hexapoda</taxon>
        <taxon>Insecta</taxon>
        <taxon>Pterygota</taxon>
        <taxon>Neoptera</taxon>
        <taxon>Endopterygota</taxon>
        <taxon>Lepidoptera</taxon>
        <taxon>Glossata</taxon>
        <taxon>Ditrysia</taxon>
        <taxon>Noctuoidea</taxon>
        <taxon>Noctuidae</taxon>
        <taxon>Amphipyrinae</taxon>
        <taxon>Spodoptera</taxon>
    </lineage>
</organism>
<gene>
    <name evidence="2" type="ORF">SFRICE_005845</name>
</gene>
<accession>A0A2H1W1L4</accession>
<sequence length="67" mass="8182">MVTQWYPRNGKRKRGRPQKRWDDDIRQVAGITWGRVAIERPEWRRLEEAFATWQTDTQKWRKSALIA</sequence>
<feature type="region of interest" description="Disordered" evidence="1">
    <location>
        <begin position="1"/>
        <end position="21"/>
    </location>
</feature>
<evidence type="ECO:0000256" key="1">
    <source>
        <dbReference type="SAM" id="MobiDB-lite"/>
    </source>
</evidence>
<dbReference type="AlphaFoldDB" id="A0A2H1W1L4"/>
<reference evidence="2" key="1">
    <citation type="submission" date="2016-07" db="EMBL/GenBank/DDBJ databases">
        <authorList>
            <person name="Bretaudeau A."/>
        </authorList>
    </citation>
    <scope>NUCLEOTIDE SEQUENCE</scope>
    <source>
        <strain evidence="2">Rice</strain>
        <tissue evidence="2">Whole body</tissue>
    </source>
</reference>
<evidence type="ECO:0000313" key="2">
    <source>
        <dbReference type="EMBL" id="SOQ46980.1"/>
    </source>
</evidence>
<dbReference type="EMBL" id="ODYU01005770">
    <property type="protein sequence ID" value="SOQ46980.1"/>
    <property type="molecule type" value="Genomic_DNA"/>
</dbReference>
<proteinExistence type="predicted"/>